<evidence type="ECO:0000259" key="1">
    <source>
        <dbReference type="Pfam" id="PF01261"/>
    </source>
</evidence>
<gene>
    <name evidence="2" type="ORF">GCM10012275_59000</name>
</gene>
<comment type="caution">
    <text evidence="2">The sequence shown here is derived from an EMBL/GenBank/DDBJ whole genome shotgun (WGS) entry which is preliminary data.</text>
</comment>
<dbReference type="Proteomes" id="UP000637578">
    <property type="component" value="Unassembled WGS sequence"/>
</dbReference>
<reference evidence="2" key="1">
    <citation type="journal article" date="2014" name="Int. J. Syst. Evol. Microbiol.">
        <title>Complete genome sequence of Corynebacterium casei LMG S-19264T (=DSM 44701T), isolated from a smear-ripened cheese.</title>
        <authorList>
            <consortium name="US DOE Joint Genome Institute (JGI-PGF)"/>
            <person name="Walter F."/>
            <person name="Albersmeier A."/>
            <person name="Kalinowski J."/>
            <person name="Ruckert C."/>
        </authorList>
    </citation>
    <scope>NUCLEOTIDE SEQUENCE</scope>
    <source>
        <strain evidence="2">CGMCC 4.5737</strain>
    </source>
</reference>
<dbReference type="PANTHER" id="PTHR12110:SF53">
    <property type="entry name" value="BLR5974 PROTEIN"/>
    <property type="match status" value="1"/>
</dbReference>
<dbReference type="InterPro" id="IPR013022">
    <property type="entry name" value="Xyl_isomerase-like_TIM-brl"/>
</dbReference>
<proteinExistence type="predicted"/>
<evidence type="ECO:0000313" key="3">
    <source>
        <dbReference type="Proteomes" id="UP000637578"/>
    </source>
</evidence>
<dbReference type="Gene3D" id="3.20.20.150">
    <property type="entry name" value="Divalent-metal-dependent TIM barrel enzymes"/>
    <property type="match status" value="1"/>
</dbReference>
<feature type="domain" description="Xylose isomerase-like TIM barrel" evidence="1">
    <location>
        <begin position="27"/>
        <end position="247"/>
    </location>
</feature>
<dbReference type="InterPro" id="IPR036237">
    <property type="entry name" value="Xyl_isomerase-like_sf"/>
</dbReference>
<keyword evidence="3" id="KW-1185">Reference proteome</keyword>
<accession>A0A8J3CE16</accession>
<evidence type="ECO:0000313" key="2">
    <source>
        <dbReference type="EMBL" id="GGM80549.1"/>
    </source>
</evidence>
<dbReference type="PANTHER" id="PTHR12110">
    <property type="entry name" value="HYDROXYPYRUVATE ISOMERASE"/>
    <property type="match status" value="1"/>
</dbReference>
<organism evidence="2 3">
    <name type="scientific">Longimycelium tulufanense</name>
    <dbReference type="NCBI Taxonomy" id="907463"/>
    <lineage>
        <taxon>Bacteria</taxon>
        <taxon>Bacillati</taxon>
        <taxon>Actinomycetota</taxon>
        <taxon>Actinomycetes</taxon>
        <taxon>Pseudonocardiales</taxon>
        <taxon>Pseudonocardiaceae</taxon>
        <taxon>Longimycelium</taxon>
    </lineage>
</organism>
<sequence>MINLAGRVCGIGDEAAPGSRDQIRIHQQAGLTGVELRTVEGRGIHDLTTEEVGSLADSLAEARMVVPVVDTPLGSWAVSVGTDLDAEIDVLRRAARHASMLGCRRLRVMSYPNDGRAEPEWRAESLRRMRVLASIAEDLDVLLLHENCHGWGSQSHDHTLAMLSYVDSKRLRLVFDMGNGIAYGYEPVSFLREVLAWVDHVHVKDARKDPGDGAVFVMPGQGEADVAGCVRLLEQSGYRGWYSVEPHIALIPHLGVSADPARCQAVHRRYVQEFLDLVRGLDG</sequence>
<dbReference type="EMBL" id="BMMK01000048">
    <property type="protein sequence ID" value="GGM80549.1"/>
    <property type="molecule type" value="Genomic_DNA"/>
</dbReference>
<dbReference type="InterPro" id="IPR050312">
    <property type="entry name" value="IolE/XylAMocC-like"/>
</dbReference>
<protein>
    <recommendedName>
        <fullName evidence="1">Xylose isomerase-like TIM barrel domain-containing protein</fullName>
    </recommendedName>
</protein>
<name>A0A8J3CE16_9PSEU</name>
<dbReference type="RefSeq" id="WP_189061709.1">
    <property type="nucleotide sequence ID" value="NZ_BMMK01000048.1"/>
</dbReference>
<reference evidence="2" key="2">
    <citation type="submission" date="2020-09" db="EMBL/GenBank/DDBJ databases">
        <authorList>
            <person name="Sun Q."/>
            <person name="Zhou Y."/>
        </authorList>
    </citation>
    <scope>NUCLEOTIDE SEQUENCE</scope>
    <source>
        <strain evidence="2">CGMCC 4.5737</strain>
    </source>
</reference>
<dbReference type="AlphaFoldDB" id="A0A8J3CE16"/>
<dbReference type="SUPFAM" id="SSF51658">
    <property type="entry name" value="Xylose isomerase-like"/>
    <property type="match status" value="1"/>
</dbReference>
<dbReference type="Pfam" id="PF01261">
    <property type="entry name" value="AP_endonuc_2"/>
    <property type="match status" value="1"/>
</dbReference>